<evidence type="ECO:0000313" key="1">
    <source>
        <dbReference type="EMBL" id="MDQ5769561.1"/>
    </source>
</evidence>
<dbReference type="EMBL" id="CP133217">
    <property type="protein sequence ID" value="WML87144.1"/>
    <property type="molecule type" value="Genomic_DNA"/>
</dbReference>
<evidence type="ECO:0000313" key="3">
    <source>
        <dbReference type="Proteomes" id="UP001223336"/>
    </source>
</evidence>
<evidence type="ECO:0000313" key="2">
    <source>
        <dbReference type="EMBL" id="WML87144.1"/>
    </source>
</evidence>
<dbReference type="RefSeq" id="WP_308135411.1">
    <property type="nucleotide sequence ID" value="NZ_CP133217.1"/>
</dbReference>
<dbReference type="EMBL" id="JAVFKN010000018">
    <property type="protein sequence ID" value="MDQ5769561.1"/>
    <property type="molecule type" value="Genomic_DNA"/>
</dbReference>
<name>A0AA51R1U1_9GAMM</name>
<reference evidence="2 3" key="1">
    <citation type="submission" date="2023-08" db="EMBL/GenBank/DDBJ databases">
        <title>New molecular markers tilS and rpoB for phylogenetic and monitoring studies of the genus Thiothrix biodiversity.</title>
        <authorList>
            <person name="Ravin N.V."/>
            <person name="Smolyakov D."/>
            <person name="Markov N.D."/>
            <person name="Beletsky A.V."/>
            <person name="Mardanov A.V."/>
            <person name="Rudenko T.S."/>
            <person name="Grabovich M.Y."/>
        </authorList>
    </citation>
    <scope>NUCLEOTIDE SEQUENCE</scope>
    <source>
        <strain evidence="2">DNT52</strain>
        <strain evidence="1 3">H33</strain>
    </source>
</reference>
<dbReference type="Proteomes" id="UP001229862">
    <property type="component" value="Chromosome"/>
</dbReference>
<gene>
    <name evidence="1" type="ORF">RCC75_13550</name>
    <name evidence="2" type="ORF">RCG00_02025</name>
</gene>
<dbReference type="AlphaFoldDB" id="A0AA51R1U1"/>
<protein>
    <submittedName>
        <fullName evidence="2">Uncharacterized protein</fullName>
    </submittedName>
</protein>
<accession>A0AA51R1U1</accession>
<dbReference type="Proteomes" id="UP001223336">
    <property type="component" value="Unassembled WGS sequence"/>
</dbReference>
<organism evidence="2">
    <name type="scientific">Thiothrix subterranea</name>
    <dbReference type="NCBI Taxonomy" id="2735563"/>
    <lineage>
        <taxon>Bacteria</taxon>
        <taxon>Pseudomonadati</taxon>
        <taxon>Pseudomonadota</taxon>
        <taxon>Gammaproteobacteria</taxon>
        <taxon>Thiotrichales</taxon>
        <taxon>Thiotrichaceae</taxon>
        <taxon>Thiothrix</taxon>
    </lineage>
</organism>
<keyword evidence="3" id="KW-1185">Reference proteome</keyword>
<proteinExistence type="predicted"/>
<sequence>MTESLEMQQPSHAAQIDALFKAMGAETRHYENSLDSLKDVRLQTSLNAMLEEFAKLPLTPADKVYADQNRNEALAKTNELQDRVSQLDNMTNGKDIIDPLQTYEYEQALLEGDNKKATKLEAAARQLRIDRHTAAQQIKALMPALTEAKQTANHHSRIYFAVRKSLLLQELQANQIVFSELLERMLPLWAEMNRLCVEADLKADHLHQLKSAFNLPQYRLQLAPGLEQVMHFELQRRPYF</sequence>